<protein>
    <submittedName>
        <fullName evidence="2">33999_t:CDS:1</fullName>
    </submittedName>
</protein>
<sequence>YLNSIKFKKDEYKVPVDNRSAPTLYNLFHCYQNETNIKEDKKKSKNRNIKQHKPADVDNGESRKVNMSTKVGHDEDSTKMIVFN</sequence>
<feature type="non-terminal residue" evidence="2">
    <location>
        <position position="1"/>
    </location>
</feature>
<reference evidence="2 3" key="1">
    <citation type="submission" date="2021-06" db="EMBL/GenBank/DDBJ databases">
        <authorList>
            <person name="Kallberg Y."/>
            <person name="Tangrot J."/>
            <person name="Rosling A."/>
        </authorList>
    </citation>
    <scope>NUCLEOTIDE SEQUENCE [LARGE SCALE GENOMIC DNA]</scope>
    <source>
        <strain evidence="2 3">120-4 pot B 10/14</strain>
    </source>
</reference>
<evidence type="ECO:0000313" key="3">
    <source>
        <dbReference type="Proteomes" id="UP000789901"/>
    </source>
</evidence>
<feature type="compositionally biased region" description="Basic residues" evidence="1">
    <location>
        <begin position="43"/>
        <end position="52"/>
    </location>
</feature>
<comment type="caution">
    <text evidence="2">The sequence shown here is derived from an EMBL/GenBank/DDBJ whole genome shotgun (WGS) entry which is preliminary data.</text>
</comment>
<gene>
    <name evidence="2" type="ORF">GMARGA_LOCUS28969</name>
</gene>
<evidence type="ECO:0000256" key="1">
    <source>
        <dbReference type="SAM" id="MobiDB-lite"/>
    </source>
</evidence>
<feature type="region of interest" description="Disordered" evidence="1">
    <location>
        <begin position="38"/>
        <end position="84"/>
    </location>
</feature>
<evidence type="ECO:0000313" key="2">
    <source>
        <dbReference type="EMBL" id="CAG8825922.1"/>
    </source>
</evidence>
<feature type="compositionally biased region" description="Basic and acidic residues" evidence="1">
    <location>
        <begin position="53"/>
        <end position="64"/>
    </location>
</feature>
<dbReference type="Proteomes" id="UP000789901">
    <property type="component" value="Unassembled WGS sequence"/>
</dbReference>
<name>A0ABN7WD78_GIGMA</name>
<keyword evidence="3" id="KW-1185">Reference proteome</keyword>
<proteinExistence type="predicted"/>
<dbReference type="EMBL" id="CAJVQB010038131">
    <property type="protein sequence ID" value="CAG8825922.1"/>
    <property type="molecule type" value="Genomic_DNA"/>
</dbReference>
<accession>A0ABN7WD78</accession>
<organism evidence="2 3">
    <name type="scientific">Gigaspora margarita</name>
    <dbReference type="NCBI Taxonomy" id="4874"/>
    <lineage>
        <taxon>Eukaryota</taxon>
        <taxon>Fungi</taxon>
        <taxon>Fungi incertae sedis</taxon>
        <taxon>Mucoromycota</taxon>
        <taxon>Glomeromycotina</taxon>
        <taxon>Glomeromycetes</taxon>
        <taxon>Diversisporales</taxon>
        <taxon>Gigasporaceae</taxon>
        <taxon>Gigaspora</taxon>
    </lineage>
</organism>